<evidence type="ECO:0000256" key="1">
    <source>
        <dbReference type="SAM" id="MobiDB-lite"/>
    </source>
</evidence>
<protein>
    <recommendedName>
        <fullName evidence="4">CopG family transcriptional regulator</fullName>
    </recommendedName>
</protein>
<feature type="region of interest" description="Disordered" evidence="1">
    <location>
        <begin position="1"/>
        <end position="24"/>
    </location>
</feature>
<proteinExistence type="predicted"/>
<sequence length="69" mass="7427">MANTPKERQAARRRELKAQGAHRTSVTLSSKAVSALRQITTEHGVTQSEAIELGILAAAKWLAEGESDV</sequence>
<name>A0AAW9F4A7_AERCA</name>
<dbReference type="EMBL" id="JAWZVU010000225">
    <property type="protein sequence ID" value="MDX7723188.1"/>
    <property type="molecule type" value="Genomic_DNA"/>
</dbReference>
<accession>A0AAW9F4A7</accession>
<evidence type="ECO:0000313" key="3">
    <source>
        <dbReference type="Proteomes" id="UP001277183"/>
    </source>
</evidence>
<dbReference type="Proteomes" id="UP001277183">
    <property type="component" value="Unassembled WGS sequence"/>
</dbReference>
<evidence type="ECO:0000313" key="2">
    <source>
        <dbReference type="EMBL" id="MDX7723188.1"/>
    </source>
</evidence>
<dbReference type="RefSeq" id="WP_005298719.1">
    <property type="nucleotide sequence ID" value="NZ_JAWZVC010000102.1"/>
</dbReference>
<comment type="caution">
    <text evidence="2">The sequence shown here is derived from an EMBL/GenBank/DDBJ whole genome shotgun (WGS) entry which is preliminary data.</text>
</comment>
<evidence type="ECO:0008006" key="4">
    <source>
        <dbReference type="Google" id="ProtNLM"/>
    </source>
</evidence>
<reference evidence="2" key="1">
    <citation type="submission" date="2023-11" db="EMBL/GenBank/DDBJ databases">
        <title>WGS of Aeromonas in Northern Israel.</title>
        <authorList>
            <person name="Hershko Y."/>
        </authorList>
    </citation>
    <scope>NUCLEOTIDE SEQUENCE</scope>
    <source>
        <strain evidence="2">77416</strain>
    </source>
</reference>
<feature type="compositionally biased region" description="Basic and acidic residues" evidence="1">
    <location>
        <begin position="1"/>
        <end position="17"/>
    </location>
</feature>
<gene>
    <name evidence="2" type="ORF">SJS77_22640</name>
</gene>
<organism evidence="2 3">
    <name type="scientific">Aeromonas caviae</name>
    <name type="common">Aeromonas punctata</name>
    <dbReference type="NCBI Taxonomy" id="648"/>
    <lineage>
        <taxon>Bacteria</taxon>
        <taxon>Pseudomonadati</taxon>
        <taxon>Pseudomonadota</taxon>
        <taxon>Gammaproteobacteria</taxon>
        <taxon>Aeromonadales</taxon>
        <taxon>Aeromonadaceae</taxon>
        <taxon>Aeromonas</taxon>
    </lineage>
</organism>
<dbReference type="AlphaFoldDB" id="A0AAW9F4A7"/>